<reference evidence="6 7" key="1">
    <citation type="submission" date="2019-03" db="EMBL/GenBank/DDBJ databases">
        <title>Genomic Encyclopedia of Archaeal and Bacterial Type Strains, Phase II (KMG-II): from individual species to whole genera.</title>
        <authorList>
            <person name="Goeker M."/>
        </authorList>
    </citation>
    <scope>NUCLEOTIDE SEQUENCE [LARGE SCALE GENOMIC DNA]</scope>
    <source>
        <strain evidence="6 7">DSM 22554</strain>
    </source>
</reference>
<keyword evidence="3" id="KW-0325">Glycoprotein</keyword>
<sequence>MNKFIFIFFLLGNYALAQTPKPITLEDSKKITLEDIYKNNTFKTNVVAGFRSMNDGKSYVSIETNPITKERFVARRNYSDGKISEELFSEKDLTYNNIKLPIGTDFSPDEKKVLIAYQSEKIYRYSTKAFYYVLDLQTKKISPVSNNKEKQLYATFSPDGSKVGFVRGNDLFYTDLASGEEVQITHDGKHNEIINGGTDWVYQEEFSFTSAFFWSPDSKQIAFYRFDETEVKEFSMTMFTGLYPSEYKFKYPKAGEKNSTISIHVYNLANKNTSTVDIGSEKDQYIPRIKWTQDPNILCVLRMNRHQNQLEYLLWNEKKQSTNIILTETDKYYIDINDDLTFLKDNKHFLLTSEQDGYNHIYLYNIDGKLIQQITKGNWEVTKLYGINEETGTLYFQSTESSPLQRDIYSINLSGNKKKKISISEGTNAATFSADFSYYVLNYSSVNTPPYITLNSNKGIIRVLEDNHTSKEVSKEYGISPRDFFSFTTSEGADLNGYMIKPTNFNKDTKYPVLMFVYGGPGSQNVVNSWTHNYWFDYLAQKGYLIVCVDNRGTGFRGAEFKKMTYLELGKYETIDQIEAAKWLGEQSYVDKDRIGIWGWSYGGYMASLAITKGADVFKTAIAVAPVTNWRFYDSIYTERYMRTPQENSSGYDNNSPISFANKLKGNFLLIHGTADDNVHFQNSIMLSEALINANKPFDQAYYPNKNHSINGGNTSLHLYTKMSEFIFNKL</sequence>
<evidence type="ECO:0000313" key="7">
    <source>
        <dbReference type="Proteomes" id="UP000294616"/>
    </source>
</evidence>
<dbReference type="AlphaFoldDB" id="A0A4R1LUW9"/>
<dbReference type="PANTHER" id="PTHR11731">
    <property type="entry name" value="PROTEASE FAMILY S9B,C DIPEPTIDYL-PEPTIDASE IV-RELATED"/>
    <property type="match status" value="1"/>
</dbReference>
<keyword evidence="7" id="KW-1185">Reference proteome</keyword>
<dbReference type="GO" id="GO:0004252">
    <property type="term" value="F:serine-type endopeptidase activity"/>
    <property type="evidence" value="ECO:0007669"/>
    <property type="project" value="InterPro"/>
</dbReference>
<dbReference type="PROSITE" id="PS00708">
    <property type="entry name" value="PRO_ENDOPEP_SER"/>
    <property type="match status" value="1"/>
</dbReference>
<dbReference type="Pfam" id="PF00326">
    <property type="entry name" value="Peptidase_S9"/>
    <property type="match status" value="1"/>
</dbReference>
<feature type="domain" description="Peptidase S9 prolyl oligopeptidase catalytic" evidence="4">
    <location>
        <begin position="536"/>
        <end position="730"/>
    </location>
</feature>
<evidence type="ECO:0000259" key="5">
    <source>
        <dbReference type="Pfam" id="PF00930"/>
    </source>
</evidence>
<dbReference type="EMBL" id="SMGO01000003">
    <property type="protein sequence ID" value="TCK80973.1"/>
    <property type="molecule type" value="Genomic_DNA"/>
</dbReference>
<keyword evidence="1" id="KW-0645">Protease</keyword>
<evidence type="ECO:0000256" key="1">
    <source>
        <dbReference type="ARBA" id="ARBA00022670"/>
    </source>
</evidence>
<dbReference type="InterPro" id="IPR029058">
    <property type="entry name" value="AB_hydrolase_fold"/>
</dbReference>
<dbReference type="GO" id="GO:0008239">
    <property type="term" value="F:dipeptidyl-peptidase activity"/>
    <property type="evidence" value="ECO:0007669"/>
    <property type="project" value="TreeGrafter"/>
</dbReference>
<gene>
    <name evidence="6" type="ORF">C8N28_2733</name>
</gene>
<proteinExistence type="predicted"/>
<evidence type="ECO:0000313" key="6">
    <source>
        <dbReference type="EMBL" id="TCK80973.1"/>
    </source>
</evidence>
<accession>A0A4R1LUW9</accession>
<dbReference type="InterPro" id="IPR002471">
    <property type="entry name" value="Pept_S9_AS"/>
</dbReference>
<dbReference type="SUPFAM" id="SSF82171">
    <property type="entry name" value="DPP6 N-terminal domain-like"/>
    <property type="match status" value="1"/>
</dbReference>
<keyword evidence="2" id="KW-0378">Hydrolase</keyword>
<dbReference type="Gene3D" id="3.40.50.1820">
    <property type="entry name" value="alpha/beta hydrolase"/>
    <property type="match status" value="1"/>
</dbReference>
<dbReference type="FunFam" id="3.40.50.1820:FF:000003">
    <property type="entry name" value="Dipeptidyl peptidase 4"/>
    <property type="match status" value="1"/>
</dbReference>
<evidence type="ECO:0000256" key="3">
    <source>
        <dbReference type="ARBA" id="ARBA00023180"/>
    </source>
</evidence>
<dbReference type="Gene3D" id="2.140.10.30">
    <property type="entry name" value="Dipeptidylpeptidase IV, N-terminal domain"/>
    <property type="match status" value="1"/>
</dbReference>
<dbReference type="PANTHER" id="PTHR11731:SF193">
    <property type="entry name" value="DIPEPTIDYL PEPTIDASE 9"/>
    <property type="match status" value="1"/>
</dbReference>
<dbReference type="InterPro" id="IPR002469">
    <property type="entry name" value="Peptidase_S9B_N"/>
</dbReference>
<evidence type="ECO:0000259" key="4">
    <source>
        <dbReference type="Pfam" id="PF00326"/>
    </source>
</evidence>
<name>A0A4R1LUW9_9SPHI</name>
<dbReference type="Proteomes" id="UP000294616">
    <property type="component" value="Unassembled WGS sequence"/>
</dbReference>
<dbReference type="RefSeq" id="WP_132225758.1">
    <property type="nucleotide sequence ID" value="NZ_SMGO01000003.1"/>
</dbReference>
<dbReference type="OrthoDB" id="9777457at2"/>
<protein>
    <submittedName>
        <fullName evidence="6">Dipeptidyl-peptidase-4</fullName>
    </submittedName>
</protein>
<feature type="domain" description="Dipeptidylpeptidase IV N-terminal" evidence="5">
    <location>
        <begin position="107"/>
        <end position="450"/>
    </location>
</feature>
<dbReference type="SUPFAM" id="SSF53474">
    <property type="entry name" value="alpha/beta-Hydrolases"/>
    <property type="match status" value="1"/>
</dbReference>
<dbReference type="InterPro" id="IPR001375">
    <property type="entry name" value="Peptidase_S9_cat"/>
</dbReference>
<dbReference type="GO" id="GO:0006508">
    <property type="term" value="P:proteolysis"/>
    <property type="evidence" value="ECO:0007669"/>
    <property type="project" value="UniProtKB-KW"/>
</dbReference>
<comment type="caution">
    <text evidence="6">The sequence shown here is derived from an EMBL/GenBank/DDBJ whole genome shotgun (WGS) entry which is preliminary data.</text>
</comment>
<evidence type="ECO:0000256" key="2">
    <source>
        <dbReference type="ARBA" id="ARBA00022801"/>
    </source>
</evidence>
<dbReference type="InterPro" id="IPR050278">
    <property type="entry name" value="Serine_Prot_S9B/DPPIV"/>
</dbReference>
<organism evidence="6 7">
    <name type="scientific">Albibacterium bauzanense</name>
    <dbReference type="NCBI Taxonomy" id="653929"/>
    <lineage>
        <taxon>Bacteria</taxon>
        <taxon>Pseudomonadati</taxon>
        <taxon>Bacteroidota</taxon>
        <taxon>Sphingobacteriia</taxon>
        <taxon>Sphingobacteriales</taxon>
        <taxon>Sphingobacteriaceae</taxon>
        <taxon>Albibacterium</taxon>
    </lineage>
</organism>
<dbReference type="Pfam" id="PF00930">
    <property type="entry name" value="DPPIV_N"/>
    <property type="match status" value="1"/>
</dbReference>